<evidence type="ECO:0000313" key="1">
    <source>
        <dbReference type="EMBL" id="KAJ0180493.1"/>
    </source>
</evidence>
<evidence type="ECO:0000313" key="2">
    <source>
        <dbReference type="Proteomes" id="UP000824533"/>
    </source>
</evidence>
<sequence>MVSTSRVSSPSRTLQSCTRRAIAGLANVMSTMDPPRIRTHVCTVPRFRIARPFWIVQSSSSFPRALVAGEPQAVDLALKSPAINTGRGRLIEKKMGEAKRHKSQRRVNTHPEDDSTSIANNMEEPGTSIPPAEALKTIP</sequence>
<protein>
    <submittedName>
        <fullName evidence="1">Uncharacterized protein</fullName>
    </submittedName>
</protein>
<comment type="caution">
    <text evidence="1">The sequence shown here is derived from an EMBL/GenBank/DDBJ whole genome shotgun (WGS) entry which is preliminary data.</text>
</comment>
<name>A0ACC1DA82_9NEOP</name>
<gene>
    <name evidence="1" type="ORF">K1T71_003897</name>
</gene>
<proteinExistence type="predicted"/>
<dbReference type="EMBL" id="CM034392">
    <property type="protein sequence ID" value="KAJ0180493.1"/>
    <property type="molecule type" value="Genomic_DNA"/>
</dbReference>
<keyword evidence="2" id="KW-1185">Reference proteome</keyword>
<dbReference type="Proteomes" id="UP000824533">
    <property type="component" value="Linkage Group LG06"/>
</dbReference>
<organism evidence="1 2">
    <name type="scientific">Dendrolimus kikuchii</name>
    <dbReference type="NCBI Taxonomy" id="765133"/>
    <lineage>
        <taxon>Eukaryota</taxon>
        <taxon>Metazoa</taxon>
        <taxon>Ecdysozoa</taxon>
        <taxon>Arthropoda</taxon>
        <taxon>Hexapoda</taxon>
        <taxon>Insecta</taxon>
        <taxon>Pterygota</taxon>
        <taxon>Neoptera</taxon>
        <taxon>Endopterygota</taxon>
        <taxon>Lepidoptera</taxon>
        <taxon>Glossata</taxon>
        <taxon>Ditrysia</taxon>
        <taxon>Bombycoidea</taxon>
        <taxon>Lasiocampidae</taxon>
        <taxon>Dendrolimus</taxon>
    </lineage>
</organism>
<reference evidence="1 2" key="1">
    <citation type="journal article" date="2021" name="Front. Genet.">
        <title>Chromosome-Level Genome Assembly Reveals Significant Gene Expansion in the Toll and IMD Signaling Pathways of Dendrolimus kikuchii.</title>
        <authorList>
            <person name="Zhou J."/>
            <person name="Wu P."/>
            <person name="Xiong Z."/>
            <person name="Liu N."/>
            <person name="Zhao N."/>
            <person name="Ji M."/>
            <person name="Qiu Y."/>
            <person name="Yang B."/>
        </authorList>
    </citation>
    <scope>NUCLEOTIDE SEQUENCE [LARGE SCALE GENOMIC DNA]</scope>
    <source>
        <strain evidence="1">Ann1</strain>
    </source>
</reference>
<accession>A0ACC1DA82</accession>